<dbReference type="Pfam" id="PF14297">
    <property type="entry name" value="Lin1244_N"/>
    <property type="match status" value="1"/>
</dbReference>
<evidence type="ECO:0000313" key="3">
    <source>
        <dbReference type="EMBL" id="MVN15000.1"/>
    </source>
</evidence>
<dbReference type="RefSeq" id="WP_157005044.1">
    <property type="nucleotide sequence ID" value="NZ_WPOC01000008.1"/>
</dbReference>
<dbReference type="Proteomes" id="UP000468327">
    <property type="component" value="Unassembled WGS sequence"/>
</dbReference>
<reference evidence="3 4" key="1">
    <citation type="submission" date="2019-11" db="EMBL/GenBank/DDBJ databases">
        <title>Whole genome shotgun sequencing (WGS) data from Adlercreutzia equolifaciens ResAG-91, Eggerthella lenta MRI-F36, MRI-F37, MRI-F40, ResAG-49, ResAG-88, ResAG-121, ResAG-145, and Gordonibacter sp. ResAG-5, ResAG-26, ResAG-43, ResAG-50, ResAG-59.</title>
        <authorList>
            <person name="Stoll D.A."/>
            <person name="Danylec N."/>
            <person name="Franz C.M.A.P."/>
            <person name="Huch M."/>
        </authorList>
    </citation>
    <scope>NUCLEOTIDE SEQUENCE [LARGE SCALE GENOMIC DNA]</scope>
    <source>
        <strain evidence="3 4">ResAG-59</strain>
    </source>
</reference>
<accession>A0A6N8II02</accession>
<dbReference type="AlphaFoldDB" id="A0A6N8II02"/>
<dbReference type="InterPro" id="IPR025400">
    <property type="entry name" value="Lin1244/Lin1753-like_N"/>
</dbReference>
<proteinExistence type="predicted"/>
<organism evidence="3 4">
    <name type="scientific">Gordonibacter urolithinfaciens</name>
    <dbReference type="NCBI Taxonomy" id="1335613"/>
    <lineage>
        <taxon>Bacteria</taxon>
        <taxon>Bacillati</taxon>
        <taxon>Actinomycetota</taxon>
        <taxon>Coriobacteriia</taxon>
        <taxon>Eggerthellales</taxon>
        <taxon>Eggerthellaceae</taxon>
        <taxon>Gordonibacter</taxon>
    </lineage>
</organism>
<evidence type="ECO:0000256" key="1">
    <source>
        <dbReference type="SAM" id="MobiDB-lite"/>
    </source>
</evidence>
<evidence type="ECO:0000259" key="2">
    <source>
        <dbReference type="Pfam" id="PF14297"/>
    </source>
</evidence>
<protein>
    <submittedName>
        <fullName evidence="3">DUF4373 domain-containing protein</fullName>
    </submittedName>
</protein>
<feature type="region of interest" description="Disordered" evidence="1">
    <location>
        <begin position="103"/>
        <end position="180"/>
    </location>
</feature>
<name>A0A6N8II02_9ACTN</name>
<feature type="compositionally biased region" description="Low complexity" evidence="1">
    <location>
        <begin position="162"/>
        <end position="176"/>
    </location>
</feature>
<keyword evidence="4" id="KW-1185">Reference proteome</keyword>
<feature type="domain" description="Lin1244/Lin1753-like N-terminal" evidence="2">
    <location>
        <begin position="3"/>
        <end position="92"/>
    </location>
</feature>
<gene>
    <name evidence="3" type="ORF">GO738_06470</name>
</gene>
<dbReference type="EMBL" id="WPOC01000008">
    <property type="protein sequence ID" value="MVN15000.1"/>
    <property type="molecule type" value="Genomic_DNA"/>
</dbReference>
<feature type="compositionally biased region" description="Basic residues" evidence="1">
    <location>
        <begin position="113"/>
        <end position="127"/>
    </location>
</feature>
<sequence length="219" mass="24179">MMYFDHSTDAGSDDKIIALRLECGGAAVDAYWCAVEQIYRDETALDVFGNRHVKRALCHRLNVNEETLENWFSSMVEIGLLEIDVENTSAVISKRAKENIASYHEKCETARQNGKKGGRKPTRKPKANRPGNRRQTDGETGGQANKTKQNKGFGLDKPNQKPSASGDAAAADAAPPSAKPYEKPYCPLCGAEMPRQDGTAMWWECRTCGAIKAEAVVWR</sequence>
<evidence type="ECO:0000313" key="4">
    <source>
        <dbReference type="Proteomes" id="UP000468327"/>
    </source>
</evidence>
<comment type="caution">
    <text evidence="3">The sequence shown here is derived from an EMBL/GenBank/DDBJ whole genome shotgun (WGS) entry which is preliminary data.</text>
</comment>